<dbReference type="PANTHER" id="PTHR10476">
    <property type="entry name" value="CHARGED MULTIVESICULAR BODY PROTEIN"/>
    <property type="match status" value="1"/>
</dbReference>
<feature type="region of interest" description="Disordered" evidence="1">
    <location>
        <begin position="1"/>
        <end position="33"/>
    </location>
</feature>
<protein>
    <submittedName>
        <fullName evidence="2">Snf7-domain-containing protein</fullName>
    </submittedName>
</protein>
<dbReference type="Proteomes" id="UP000193560">
    <property type="component" value="Unassembled WGS sequence"/>
</dbReference>
<dbReference type="EMBL" id="MCGE01000019">
    <property type="protein sequence ID" value="ORZ12237.1"/>
    <property type="molecule type" value="Genomic_DNA"/>
</dbReference>
<sequence>MLESLFGRRKTPAEMLRQHQRSITKAQRELDRERERLERQEKILISDIKKSAKANQMSAAKVMAKDLVRTRRYIQKFYQMKTQLQAVGLRIQTLRSNQQMADAMRGATKAMSSMNRQMNLPQIQKIMMEFEKESELMDMKDEMMGDAIDDAMEEDDDEVESEEIVNKVLDEIGISLNQELVEAPTGIKQASPVATTERVAQAEGGLSADDAALQARLDNLRRE</sequence>
<dbReference type="OrthoDB" id="10252926at2759"/>
<dbReference type="GO" id="GO:0007034">
    <property type="term" value="P:vacuolar transport"/>
    <property type="evidence" value="ECO:0007669"/>
    <property type="project" value="InterPro"/>
</dbReference>
<dbReference type="Pfam" id="PF03357">
    <property type="entry name" value="Snf7"/>
    <property type="match status" value="1"/>
</dbReference>
<dbReference type="Gene3D" id="6.10.140.1230">
    <property type="match status" value="1"/>
</dbReference>
<evidence type="ECO:0000313" key="2">
    <source>
        <dbReference type="EMBL" id="ORZ12237.1"/>
    </source>
</evidence>
<evidence type="ECO:0000256" key="1">
    <source>
        <dbReference type="SAM" id="MobiDB-lite"/>
    </source>
</evidence>
<proteinExistence type="predicted"/>
<evidence type="ECO:0000313" key="3">
    <source>
        <dbReference type="Proteomes" id="UP000193560"/>
    </source>
</evidence>
<reference evidence="2 3" key="1">
    <citation type="submission" date="2016-07" db="EMBL/GenBank/DDBJ databases">
        <title>Pervasive Adenine N6-methylation of Active Genes in Fungi.</title>
        <authorList>
            <consortium name="DOE Joint Genome Institute"/>
            <person name="Mondo S.J."/>
            <person name="Dannebaum R.O."/>
            <person name="Kuo R.C."/>
            <person name="Labutti K."/>
            <person name="Haridas S."/>
            <person name="Kuo A."/>
            <person name="Salamov A."/>
            <person name="Ahrendt S.R."/>
            <person name="Lipzen A."/>
            <person name="Sullivan W."/>
            <person name="Andreopoulos W.B."/>
            <person name="Clum A."/>
            <person name="Lindquist E."/>
            <person name="Daum C."/>
            <person name="Ramamoorthy G.K."/>
            <person name="Gryganskyi A."/>
            <person name="Culley D."/>
            <person name="Magnuson J.K."/>
            <person name="James T.Y."/>
            <person name="O'Malley M.A."/>
            <person name="Stajich J.E."/>
            <person name="Spatafora J.W."/>
            <person name="Visel A."/>
            <person name="Grigoriev I.V."/>
        </authorList>
    </citation>
    <scope>NUCLEOTIDE SEQUENCE [LARGE SCALE GENOMIC DNA]</scope>
    <source>
        <strain evidence="2 3">NRRL 1336</strain>
    </source>
</reference>
<dbReference type="AlphaFoldDB" id="A0A1X2I9N0"/>
<name>A0A1X2I9N0_9FUNG</name>
<dbReference type="STRING" id="90262.A0A1X2I9N0"/>
<gene>
    <name evidence="2" type="ORF">BCR42DRAFT_420272</name>
</gene>
<keyword evidence="3" id="KW-1185">Reference proteome</keyword>
<dbReference type="InterPro" id="IPR005024">
    <property type="entry name" value="Snf7_fam"/>
</dbReference>
<comment type="caution">
    <text evidence="2">The sequence shown here is derived from an EMBL/GenBank/DDBJ whole genome shotgun (WGS) entry which is preliminary data.</text>
</comment>
<accession>A0A1X2I9N0</accession>
<organism evidence="2 3">
    <name type="scientific">Absidia repens</name>
    <dbReference type="NCBI Taxonomy" id="90262"/>
    <lineage>
        <taxon>Eukaryota</taxon>
        <taxon>Fungi</taxon>
        <taxon>Fungi incertae sedis</taxon>
        <taxon>Mucoromycota</taxon>
        <taxon>Mucoromycotina</taxon>
        <taxon>Mucoromycetes</taxon>
        <taxon>Mucorales</taxon>
        <taxon>Cunninghamellaceae</taxon>
        <taxon>Absidia</taxon>
    </lineage>
</organism>